<dbReference type="PANTHER" id="PTHR21301:SF10">
    <property type="entry name" value="REVERSE TRANSCRIPTASE DOMAIN-CONTAINING PROTEIN"/>
    <property type="match status" value="1"/>
</dbReference>
<reference evidence="1" key="1">
    <citation type="submission" date="2023-08" db="EMBL/GenBank/DDBJ databases">
        <authorList>
            <person name="Audoor S."/>
            <person name="Bilcke G."/>
        </authorList>
    </citation>
    <scope>NUCLEOTIDE SEQUENCE</scope>
</reference>
<organism evidence="1 2">
    <name type="scientific">Cylindrotheca closterium</name>
    <dbReference type="NCBI Taxonomy" id="2856"/>
    <lineage>
        <taxon>Eukaryota</taxon>
        <taxon>Sar</taxon>
        <taxon>Stramenopiles</taxon>
        <taxon>Ochrophyta</taxon>
        <taxon>Bacillariophyta</taxon>
        <taxon>Bacillariophyceae</taxon>
        <taxon>Bacillariophycidae</taxon>
        <taxon>Bacillariales</taxon>
        <taxon>Bacillariaceae</taxon>
        <taxon>Cylindrotheca</taxon>
    </lineage>
</organism>
<evidence type="ECO:0000313" key="2">
    <source>
        <dbReference type="Proteomes" id="UP001295423"/>
    </source>
</evidence>
<protein>
    <recommendedName>
        <fullName evidence="3">Reverse transcriptase domain-containing protein</fullName>
    </recommendedName>
</protein>
<keyword evidence="2" id="KW-1185">Reference proteome</keyword>
<gene>
    <name evidence="1" type="ORF">CYCCA115_LOCUS22893</name>
</gene>
<accession>A0AAD2GCW0</accession>
<evidence type="ECO:0008006" key="3">
    <source>
        <dbReference type="Google" id="ProtNLM"/>
    </source>
</evidence>
<proteinExistence type="predicted"/>
<dbReference type="AlphaFoldDB" id="A0AAD2GCW0"/>
<dbReference type="Proteomes" id="UP001295423">
    <property type="component" value="Unassembled WGS sequence"/>
</dbReference>
<evidence type="ECO:0000313" key="1">
    <source>
        <dbReference type="EMBL" id="CAJ1967692.1"/>
    </source>
</evidence>
<sequence length="572" mass="66341">MFHRQQVHSNLNPIQQNLLTTLRNHPKLVVLNSDKNLGPVLMERETYVCRCLIDHLLQPTYEHLSFEAATTFISSTRDSLIEFLTLYRGYLGDDNHKYLTRSLEAVGDPFSYFYVLAKVHKRPWKTCPIVSVSGSLLYGLGKWLDQQLQPIIRQLPTYLSSSFQLKEDLDKMAGTNFSNMSIFTGDVIAMYPSINLDDAFERIEEFLHHSSLCANVDAGAVMHALRLIMKRNCFRFGDTYWLQKDGTAMGTPPAPSFATLYYSIFELDLIEQFGSSLHYLRRYIDDQFGIWIHNPDPVVDQQQWEAFKQCQETYCSLSWEFSPLSKTANFLDVTLDVEQFHINFKLYEKPLNLHLYIPPNSAHTPAVRMGLVTGGIYRILQLTTRDCDKKDSLSKFHSHLFARGYKLPFLKFAFEKALIQFSKPREKKSKDSTRDYILLHLPFHPCDPPRHSLQQAFHAHMLHPRTKHRLFGQACDHSQAWHRTHSWNGWDAFIRNDTPVVPKEKFEPYLYELHNNEKALIPIKRLIVAYSRAPNLKNLLFPRHVEAKCPTARQVSTIQAELLHSLTNAEPN</sequence>
<dbReference type="EMBL" id="CAKOGP040002338">
    <property type="protein sequence ID" value="CAJ1967692.1"/>
    <property type="molecule type" value="Genomic_DNA"/>
</dbReference>
<comment type="caution">
    <text evidence="1">The sequence shown here is derived from an EMBL/GenBank/DDBJ whole genome shotgun (WGS) entry which is preliminary data.</text>
</comment>
<dbReference type="PANTHER" id="PTHR21301">
    <property type="entry name" value="REVERSE TRANSCRIPTASE"/>
    <property type="match status" value="1"/>
</dbReference>
<name>A0AAD2GCW0_9STRA</name>